<dbReference type="OrthoDB" id="9801978at2"/>
<dbReference type="PANTHER" id="PTHR43024:SF1">
    <property type="entry name" value="UDP-N-ACETYLMURAMOYL-TRIPEPTIDE--D-ALANYL-D-ALANINE LIGASE"/>
    <property type="match status" value="1"/>
</dbReference>
<accession>A0A1I2PC83</accession>
<dbReference type="InterPro" id="IPR004101">
    <property type="entry name" value="Mur_ligase_C"/>
</dbReference>
<dbReference type="GO" id="GO:0008360">
    <property type="term" value="P:regulation of cell shape"/>
    <property type="evidence" value="ECO:0007669"/>
    <property type="project" value="UniProtKB-KW"/>
</dbReference>
<evidence type="ECO:0000256" key="1">
    <source>
        <dbReference type="ARBA" id="ARBA00022598"/>
    </source>
</evidence>
<comment type="pathway">
    <text evidence="6">Cell wall biogenesis; peptidoglycan biosynthesis.</text>
</comment>
<evidence type="ECO:0000256" key="5">
    <source>
        <dbReference type="ARBA" id="ARBA00023306"/>
    </source>
</evidence>
<evidence type="ECO:0000259" key="7">
    <source>
        <dbReference type="Pfam" id="PF02875"/>
    </source>
</evidence>
<dbReference type="PANTHER" id="PTHR43024">
    <property type="entry name" value="UDP-N-ACETYLMURAMOYL-TRIPEPTIDE--D-ALANYL-D-ALANINE LIGASE"/>
    <property type="match status" value="1"/>
</dbReference>
<keyword evidence="6" id="KW-0573">Peptidoglycan synthesis</keyword>
<evidence type="ECO:0000256" key="2">
    <source>
        <dbReference type="ARBA" id="ARBA00022618"/>
    </source>
</evidence>
<evidence type="ECO:0000256" key="4">
    <source>
        <dbReference type="ARBA" id="ARBA00022840"/>
    </source>
</evidence>
<keyword evidence="6" id="KW-0961">Cell wall biogenesis/degradation</keyword>
<proteinExistence type="predicted"/>
<dbReference type="GO" id="GO:0009252">
    <property type="term" value="P:peptidoglycan biosynthetic process"/>
    <property type="evidence" value="ECO:0007669"/>
    <property type="project" value="UniProtKB-UniPathway"/>
</dbReference>
<dbReference type="SUPFAM" id="SSF53623">
    <property type="entry name" value="MurD-like peptide ligases, catalytic domain"/>
    <property type="match status" value="1"/>
</dbReference>
<comment type="catalytic activity">
    <reaction evidence="6">
        <text>D-alanyl-D-alanine + UDP-N-acetyl-alpha-D-muramoyl-L-alanyl-gamma-D-glutamyl-meso-2,6-diaminopimelate + ATP = UDP-N-acetyl-alpha-D-muramoyl-L-alanyl-gamma-D-glutamyl-meso-2,6-diaminopimeloyl-D-alanyl-D-alanine + ADP + phosphate + H(+)</text>
        <dbReference type="Rhea" id="RHEA:28374"/>
        <dbReference type="ChEBI" id="CHEBI:15378"/>
        <dbReference type="ChEBI" id="CHEBI:30616"/>
        <dbReference type="ChEBI" id="CHEBI:43474"/>
        <dbReference type="ChEBI" id="CHEBI:57822"/>
        <dbReference type="ChEBI" id="CHEBI:61386"/>
        <dbReference type="ChEBI" id="CHEBI:83905"/>
        <dbReference type="ChEBI" id="CHEBI:456216"/>
        <dbReference type="EC" id="6.3.2.10"/>
    </reaction>
</comment>
<dbReference type="Pfam" id="PF08245">
    <property type="entry name" value="Mur_ligase_M"/>
    <property type="match status" value="1"/>
</dbReference>
<dbReference type="AlphaFoldDB" id="A0A1I2PC83"/>
<dbReference type="EC" id="6.3.2.10" evidence="6"/>
<keyword evidence="6" id="KW-0133">Cell shape</keyword>
<dbReference type="GO" id="GO:0051301">
    <property type="term" value="P:cell division"/>
    <property type="evidence" value="ECO:0007669"/>
    <property type="project" value="UniProtKB-KW"/>
</dbReference>
<keyword evidence="4" id="KW-0067">ATP-binding</keyword>
<keyword evidence="3" id="KW-0547">Nucleotide-binding</keyword>
<dbReference type="InterPro" id="IPR036565">
    <property type="entry name" value="Mur-like_cat_sf"/>
</dbReference>
<dbReference type="UniPathway" id="UPA00219"/>
<feature type="domain" description="Mur ligase C-terminal" evidence="7">
    <location>
        <begin position="339"/>
        <end position="465"/>
    </location>
</feature>
<evidence type="ECO:0000313" key="9">
    <source>
        <dbReference type="EMBL" id="SFG13745.1"/>
    </source>
</evidence>
<dbReference type="GO" id="GO:0005524">
    <property type="term" value="F:ATP binding"/>
    <property type="evidence" value="ECO:0007669"/>
    <property type="project" value="UniProtKB-KW"/>
</dbReference>
<keyword evidence="5 6" id="KW-0131">Cell cycle</keyword>
<evidence type="ECO:0000256" key="6">
    <source>
        <dbReference type="RuleBase" id="RU004136"/>
    </source>
</evidence>
<organism evidence="9 10">
    <name type="scientific">Planifilum fulgidum</name>
    <dbReference type="NCBI Taxonomy" id="201973"/>
    <lineage>
        <taxon>Bacteria</taxon>
        <taxon>Bacillati</taxon>
        <taxon>Bacillota</taxon>
        <taxon>Bacilli</taxon>
        <taxon>Bacillales</taxon>
        <taxon>Thermoactinomycetaceae</taxon>
        <taxon>Planifilum</taxon>
    </lineage>
</organism>
<comment type="function">
    <text evidence="6">Involved in cell wall formation. Catalyzes the final step in the synthesis of UDP-N-acetylmuramoyl-pentapeptide, the precursor of murein.</text>
</comment>
<dbReference type="GO" id="GO:0071555">
    <property type="term" value="P:cell wall organization"/>
    <property type="evidence" value="ECO:0007669"/>
    <property type="project" value="UniProtKB-KW"/>
</dbReference>
<comment type="subcellular location">
    <subcellularLocation>
        <location evidence="6">Cytoplasm</location>
    </subcellularLocation>
</comment>
<dbReference type="InterPro" id="IPR005863">
    <property type="entry name" value="UDP-N-AcMur_synth"/>
</dbReference>
<dbReference type="InterPro" id="IPR051046">
    <property type="entry name" value="MurCDEF_CellWall_CoF430Synth"/>
</dbReference>
<dbReference type="GO" id="GO:0047480">
    <property type="term" value="F:UDP-N-acetylmuramoyl-tripeptide-D-alanyl-D-alanine ligase activity"/>
    <property type="evidence" value="ECO:0007669"/>
    <property type="project" value="UniProtKB-EC"/>
</dbReference>
<reference evidence="10" key="1">
    <citation type="submission" date="2016-10" db="EMBL/GenBank/DDBJ databases">
        <authorList>
            <person name="Varghese N."/>
            <person name="Submissions S."/>
        </authorList>
    </citation>
    <scope>NUCLEOTIDE SEQUENCE [LARGE SCALE GENOMIC DNA]</scope>
    <source>
        <strain evidence="10">DSM 44945</strain>
    </source>
</reference>
<dbReference type="RefSeq" id="WP_092038708.1">
    <property type="nucleotide sequence ID" value="NZ_FOOK01000017.1"/>
</dbReference>
<name>A0A1I2PC83_9BACL</name>
<dbReference type="EMBL" id="FOOK01000017">
    <property type="protein sequence ID" value="SFG13745.1"/>
    <property type="molecule type" value="Genomic_DNA"/>
</dbReference>
<dbReference type="STRING" id="201973.SAMN04488025_11736"/>
<dbReference type="InterPro" id="IPR036615">
    <property type="entry name" value="Mur_ligase_C_dom_sf"/>
</dbReference>
<feature type="domain" description="Mur ligase central" evidence="8">
    <location>
        <begin position="130"/>
        <end position="317"/>
    </location>
</feature>
<sequence length="479" mass="53669">MSQSSGIHRPCHFGWEGIATKSVTLGNLARIIGGNLVRGDANLWLKTANFGKPKYLRSDQIYFYTKKKSWNQQLDAIRRVRPKAVVLPPSLSHHPIPPSVGLITVKDTFAAFWRLALWNWRHCSPRVIGITGSAGKSTTTEMTASILKRKWSMIKTQGNLNTYSFLPSYLVRLSPGHRILLLEMGMKSLNNIARQCSVVRPEIGAITNVGEAHVGSLGSLDRVVRAKQELIDGMRPGGVLFLNADDPRSRKLNTRHFRGIVRTFGIRNPADVRAHSVRYTSRGMEFRVRLDRTDYPFRIPVFGVHNVYNALAAIGIARALRVPVRDIQEGLAHFQPPKMRLQFVPGRGGRTLINDAWNANPTAMMEGLKVLKHVSRGRPAVAVLGDMLELGNLSRWAHQQVGKFVAKISPDWLVTVGKEAREIGTTAAAMGMNPSRVRHFRTREGAARFLQQLPRNAVIYFKASRKLHFEKLVKLLRAP</sequence>
<dbReference type="NCBIfam" id="TIGR01143">
    <property type="entry name" value="murF"/>
    <property type="match status" value="1"/>
</dbReference>
<dbReference type="Gene3D" id="3.40.1190.10">
    <property type="entry name" value="Mur-like, catalytic domain"/>
    <property type="match status" value="1"/>
</dbReference>
<dbReference type="SUPFAM" id="SSF53244">
    <property type="entry name" value="MurD-like peptide ligases, peptide-binding domain"/>
    <property type="match status" value="1"/>
</dbReference>
<dbReference type="Gene3D" id="3.90.190.20">
    <property type="entry name" value="Mur ligase, C-terminal domain"/>
    <property type="match status" value="1"/>
</dbReference>
<dbReference type="GO" id="GO:0008766">
    <property type="term" value="F:UDP-N-acetylmuramoylalanyl-D-glutamyl-2,6-diaminopimelate-D-alanyl-D-alanine ligase activity"/>
    <property type="evidence" value="ECO:0007669"/>
    <property type="project" value="RHEA"/>
</dbReference>
<dbReference type="Pfam" id="PF02875">
    <property type="entry name" value="Mur_ligase_C"/>
    <property type="match status" value="1"/>
</dbReference>
<evidence type="ECO:0000256" key="3">
    <source>
        <dbReference type="ARBA" id="ARBA00022741"/>
    </source>
</evidence>
<evidence type="ECO:0000313" key="10">
    <source>
        <dbReference type="Proteomes" id="UP000198661"/>
    </source>
</evidence>
<keyword evidence="10" id="KW-1185">Reference proteome</keyword>
<protein>
    <recommendedName>
        <fullName evidence="6">UDP-N-acetylmuramoyl-tripeptide--D-alanyl-D-alanine ligase</fullName>
        <ecNumber evidence="6">6.3.2.10</ecNumber>
    </recommendedName>
</protein>
<dbReference type="InterPro" id="IPR013221">
    <property type="entry name" value="Mur_ligase_cen"/>
</dbReference>
<dbReference type="Proteomes" id="UP000198661">
    <property type="component" value="Unassembled WGS sequence"/>
</dbReference>
<dbReference type="GO" id="GO:0005737">
    <property type="term" value="C:cytoplasm"/>
    <property type="evidence" value="ECO:0007669"/>
    <property type="project" value="UniProtKB-SubCell"/>
</dbReference>
<keyword evidence="1 9" id="KW-0436">Ligase</keyword>
<evidence type="ECO:0000259" key="8">
    <source>
        <dbReference type="Pfam" id="PF08245"/>
    </source>
</evidence>
<keyword evidence="2 6" id="KW-0132">Cell division</keyword>
<gene>
    <name evidence="9" type="ORF">SAMN04488025_11736</name>
</gene>